<keyword evidence="4 12" id="KW-0812">Transmembrane</keyword>
<dbReference type="PROSITE" id="PS51384">
    <property type="entry name" value="FAD_FR"/>
    <property type="match status" value="1"/>
</dbReference>
<evidence type="ECO:0000256" key="10">
    <source>
        <dbReference type="ARBA" id="ARBA00023180"/>
    </source>
</evidence>
<dbReference type="HOGENOM" id="CLU_010365_1_0_1"/>
<feature type="transmembrane region" description="Helical" evidence="12">
    <location>
        <begin position="495"/>
        <end position="518"/>
    </location>
</feature>
<evidence type="ECO:0000313" key="14">
    <source>
        <dbReference type="EMBL" id="EPE06998.1"/>
    </source>
</evidence>
<reference evidence="14 15" key="1">
    <citation type="journal article" date="2013" name="BMC Genomics">
        <title>The genome and transcriptome of the pine saprophyte Ophiostoma piceae, and a comparison with the bark beetle-associated pine pathogen Grosmannia clavigera.</title>
        <authorList>
            <person name="Haridas S."/>
            <person name="Wang Y."/>
            <person name="Lim L."/>
            <person name="Massoumi Alamouti S."/>
            <person name="Jackman S."/>
            <person name="Docking R."/>
            <person name="Robertson G."/>
            <person name="Birol I."/>
            <person name="Bohlmann J."/>
            <person name="Breuil C."/>
        </authorList>
    </citation>
    <scope>NUCLEOTIDE SEQUENCE [LARGE SCALE GENOMIC DNA]</scope>
    <source>
        <strain evidence="14 15">UAMH 11346</strain>
    </source>
</reference>
<evidence type="ECO:0000256" key="3">
    <source>
        <dbReference type="ARBA" id="ARBA00022448"/>
    </source>
</evidence>
<evidence type="ECO:0000256" key="5">
    <source>
        <dbReference type="ARBA" id="ARBA00022982"/>
    </source>
</evidence>
<dbReference type="STRING" id="1262450.S3CKJ5"/>
<dbReference type="Pfam" id="PF08030">
    <property type="entry name" value="NAD_binding_6"/>
    <property type="match status" value="1"/>
</dbReference>
<feature type="transmembrane region" description="Helical" evidence="12">
    <location>
        <begin position="350"/>
        <end position="370"/>
    </location>
</feature>
<dbReference type="OrthoDB" id="167398at2759"/>
<evidence type="ECO:0000256" key="6">
    <source>
        <dbReference type="ARBA" id="ARBA00022989"/>
    </source>
</evidence>
<organism evidence="14 15">
    <name type="scientific">Ophiostoma piceae (strain UAMH 11346)</name>
    <name type="common">Sap stain fungus</name>
    <dbReference type="NCBI Taxonomy" id="1262450"/>
    <lineage>
        <taxon>Eukaryota</taxon>
        <taxon>Fungi</taxon>
        <taxon>Dikarya</taxon>
        <taxon>Ascomycota</taxon>
        <taxon>Pezizomycotina</taxon>
        <taxon>Sordariomycetes</taxon>
        <taxon>Sordariomycetidae</taxon>
        <taxon>Ophiostomatales</taxon>
        <taxon>Ophiostomataceae</taxon>
        <taxon>Ophiostoma</taxon>
    </lineage>
</organism>
<dbReference type="Pfam" id="PF08022">
    <property type="entry name" value="FAD_binding_8"/>
    <property type="match status" value="1"/>
</dbReference>
<evidence type="ECO:0000259" key="13">
    <source>
        <dbReference type="PROSITE" id="PS51384"/>
    </source>
</evidence>
<keyword evidence="8" id="KW-0406">Ion transport</keyword>
<protein>
    <submittedName>
        <fullName evidence="14">Ferric-chelate reductase</fullName>
    </submittedName>
</protein>
<evidence type="ECO:0000256" key="8">
    <source>
        <dbReference type="ARBA" id="ARBA00023065"/>
    </source>
</evidence>
<keyword evidence="3" id="KW-0813">Transport</keyword>
<feature type="transmembrane region" description="Helical" evidence="12">
    <location>
        <begin position="390"/>
        <end position="408"/>
    </location>
</feature>
<dbReference type="GO" id="GO:0015677">
    <property type="term" value="P:copper ion import"/>
    <property type="evidence" value="ECO:0007669"/>
    <property type="project" value="TreeGrafter"/>
</dbReference>
<dbReference type="EMBL" id="KE148152">
    <property type="protein sequence ID" value="EPE06998.1"/>
    <property type="molecule type" value="Genomic_DNA"/>
</dbReference>
<feature type="transmembrane region" description="Helical" evidence="12">
    <location>
        <begin position="429"/>
        <end position="448"/>
    </location>
</feature>
<keyword evidence="10" id="KW-0325">Glycoprotein</keyword>
<dbReference type="InterPro" id="IPR013112">
    <property type="entry name" value="FAD-bd_8"/>
</dbReference>
<dbReference type="GO" id="GO:0000293">
    <property type="term" value="F:ferric-chelate reductase activity"/>
    <property type="evidence" value="ECO:0007669"/>
    <property type="project" value="UniProtKB-ARBA"/>
</dbReference>
<evidence type="ECO:0000256" key="7">
    <source>
        <dbReference type="ARBA" id="ARBA00023002"/>
    </source>
</evidence>
<sequence>MRRSSVQAAGSAAAILATSQIHTALATPHGGEDHGGAVPKSHPQLPSNAQNIDDDAVYTSDMYTIGYVPFGHAPVILRNDPELCFSACQTALRGPTYTDVAPDANFLYKECHSTLMQTSIFLCVRSNCRDSTTDGSFDYRTMAGLVRLNETCTKYMNAPLPSLDSVLDQYTDDVMARMRRLQRYESDPATNVSEPVITTEQLYENSYDTLSSWAYVHGHHSGYGRLMFFFWCAVIFYGMASRLFSAVSRRLRRRRNWLAPTIGNHKGPSGGRYEQLQDTTNEEQPFESVNIDAEDNGLQTDGNRLRQVGRHVASRPGVWLQRYVVLPATFGYKCAQDFGWYTVPPRVQTLTLAAFTAINIYACFTGYRVFTGNMWWPEISRQYYRYVSDRTGILSFVNFPLIWLFGMRNNALLWLTGWDFGTYNNFHRWIARIATVEAIVHSIGYTILVCRDGGWSEFLIWWQLFWWWTGGVATILMSLLLGFSIFWMRRRFYELFLIIHIVFSVFIILGMVGHVSIFRGQYDFFWLSASAIWILDRVLRAARVLAFNPLFWRTRAKVTYDPQANIVRIAVPYTSSFYQPQPGTYYYLHVLNDKRFWESHPFTVATVASLNKGLASGDAFGSKHSKHSRKARKAQVLELAEQASPMSVSSSTPLEISNEQADSPYESGQQQGSESTGLLRGTTYGINQSYQKLYHQEDADEDDDDKEDDEPQRPSTSASAVSALSVPPSTPAHAASALTFLVRPYDGFTSRLRDYASGLKGGSDSKQAFTPLPSSADIDAETDMDADTNSTATVRVLVDGPYGHSHRFDDGSYDSVLFIVGGSGIVVPMSHLTGIGHERMVAEFASYSSVGKESHRRRLRSVHVVWAVREAEFAAGVLREDLQGVFDSQDTTGVHVSLDIYVTRRGDSDGETESVLGDLPPSVRVLYDRPDVRGEIECAAKRDTARGRLGVVACGPGRMADEARRTVVDVIGRRGTTSDVEYLEESFQW</sequence>
<dbReference type="GO" id="GO:0006826">
    <property type="term" value="P:iron ion transport"/>
    <property type="evidence" value="ECO:0007669"/>
    <property type="project" value="TreeGrafter"/>
</dbReference>
<evidence type="ECO:0000256" key="9">
    <source>
        <dbReference type="ARBA" id="ARBA00023136"/>
    </source>
</evidence>
<dbReference type="InterPro" id="IPR051410">
    <property type="entry name" value="Ferric/Cupric_Reductase"/>
</dbReference>
<dbReference type="PANTHER" id="PTHR32361">
    <property type="entry name" value="FERRIC/CUPRIC REDUCTASE TRANSMEMBRANE COMPONENT"/>
    <property type="match status" value="1"/>
</dbReference>
<dbReference type="CDD" id="cd06186">
    <property type="entry name" value="NOX_Duox_like_FAD_NADP"/>
    <property type="match status" value="1"/>
</dbReference>
<feature type="region of interest" description="Disordered" evidence="11">
    <location>
        <begin position="26"/>
        <end position="51"/>
    </location>
</feature>
<dbReference type="OMA" id="PSEHWFG"/>
<dbReference type="PANTHER" id="PTHR32361:SF9">
    <property type="entry name" value="FERRIC REDUCTASE TRANSMEMBRANE COMPONENT 3-RELATED"/>
    <property type="match status" value="1"/>
</dbReference>
<dbReference type="Pfam" id="PF01794">
    <property type="entry name" value="Ferric_reduct"/>
    <property type="match status" value="1"/>
</dbReference>
<feature type="compositionally biased region" description="Polar residues" evidence="11">
    <location>
        <begin position="644"/>
        <end position="676"/>
    </location>
</feature>
<feature type="compositionally biased region" description="Low complexity" evidence="11">
    <location>
        <begin position="714"/>
        <end position="727"/>
    </location>
</feature>
<evidence type="ECO:0000313" key="15">
    <source>
        <dbReference type="Proteomes" id="UP000016923"/>
    </source>
</evidence>
<dbReference type="VEuPathDB" id="FungiDB:F503_03425"/>
<dbReference type="InterPro" id="IPR013130">
    <property type="entry name" value="Fe3_Rdtase_TM_dom"/>
</dbReference>
<accession>S3CKJ5</accession>
<dbReference type="AlphaFoldDB" id="S3CKJ5"/>
<keyword evidence="5" id="KW-0249">Electron transport</keyword>
<feature type="region of interest" description="Disordered" evidence="11">
    <location>
        <begin position="759"/>
        <end position="780"/>
    </location>
</feature>
<feature type="compositionally biased region" description="Acidic residues" evidence="11">
    <location>
        <begin position="698"/>
        <end position="710"/>
    </location>
</feature>
<dbReference type="eggNOG" id="KOG0039">
    <property type="taxonomic scope" value="Eukaryota"/>
</dbReference>
<dbReference type="InterPro" id="IPR039261">
    <property type="entry name" value="FNR_nucleotide-bd"/>
</dbReference>
<dbReference type="InterPro" id="IPR017927">
    <property type="entry name" value="FAD-bd_FR_type"/>
</dbReference>
<dbReference type="GO" id="GO:0006879">
    <property type="term" value="P:intracellular iron ion homeostasis"/>
    <property type="evidence" value="ECO:0007669"/>
    <property type="project" value="TreeGrafter"/>
</dbReference>
<gene>
    <name evidence="14" type="ORF">F503_03425</name>
</gene>
<dbReference type="SFLD" id="SFLDS00052">
    <property type="entry name" value="Ferric_Reductase_Domain"/>
    <property type="match status" value="1"/>
</dbReference>
<evidence type="ECO:0000256" key="2">
    <source>
        <dbReference type="ARBA" id="ARBA00006278"/>
    </source>
</evidence>
<name>S3CKJ5_OPHP1</name>
<feature type="region of interest" description="Disordered" evidence="11">
    <location>
        <begin position="640"/>
        <end position="680"/>
    </location>
</feature>
<keyword evidence="9 12" id="KW-0472">Membrane</keyword>
<keyword evidence="6 12" id="KW-1133">Transmembrane helix</keyword>
<dbReference type="Gene3D" id="3.40.50.80">
    <property type="entry name" value="Nucleotide-binding domain of ferredoxin-NADP reductase (FNR) module"/>
    <property type="match status" value="1"/>
</dbReference>
<feature type="transmembrane region" description="Helical" evidence="12">
    <location>
        <begin position="226"/>
        <end position="245"/>
    </location>
</feature>
<comment type="subcellular location">
    <subcellularLocation>
        <location evidence="1">Membrane</location>
        <topology evidence="1">Multi-pass membrane protein</topology>
    </subcellularLocation>
</comment>
<dbReference type="Proteomes" id="UP000016923">
    <property type="component" value="Unassembled WGS sequence"/>
</dbReference>
<evidence type="ECO:0000256" key="12">
    <source>
        <dbReference type="SAM" id="Phobius"/>
    </source>
</evidence>
<keyword evidence="15" id="KW-1185">Reference proteome</keyword>
<evidence type="ECO:0000256" key="1">
    <source>
        <dbReference type="ARBA" id="ARBA00004141"/>
    </source>
</evidence>
<dbReference type="SUPFAM" id="SSF52343">
    <property type="entry name" value="Ferredoxin reductase-like, C-terminal NADP-linked domain"/>
    <property type="match status" value="1"/>
</dbReference>
<feature type="transmembrane region" description="Helical" evidence="12">
    <location>
        <begin position="460"/>
        <end position="483"/>
    </location>
</feature>
<evidence type="ECO:0000256" key="4">
    <source>
        <dbReference type="ARBA" id="ARBA00022692"/>
    </source>
</evidence>
<dbReference type="InterPro" id="IPR013121">
    <property type="entry name" value="Fe_red_NAD-bd_6"/>
</dbReference>
<dbReference type="GO" id="GO:0005886">
    <property type="term" value="C:plasma membrane"/>
    <property type="evidence" value="ECO:0007669"/>
    <property type="project" value="TreeGrafter"/>
</dbReference>
<feature type="domain" description="FAD-binding FR-type" evidence="13">
    <location>
        <begin position="537"/>
        <end position="808"/>
    </location>
</feature>
<comment type="similarity">
    <text evidence="2">Belongs to the ferric reductase (FRE) family.</text>
</comment>
<proteinExistence type="inferred from homology"/>
<feature type="region of interest" description="Disordered" evidence="11">
    <location>
        <begin position="697"/>
        <end position="729"/>
    </location>
</feature>
<keyword evidence="7" id="KW-0560">Oxidoreductase</keyword>
<evidence type="ECO:0000256" key="11">
    <source>
        <dbReference type="SAM" id="MobiDB-lite"/>
    </source>
</evidence>